<comment type="caution">
    <text evidence="1">The sequence shown here is derived from an EMBL/GenBank/DDBJ whole genome shotgun (WGS) entry which is preliminary data.</text>
</comment>
<sequence>MAMRYGMSWGAVVNSAFGAGELSVTVGTSWIANEGSASAISAKSSNADLNCMQLLAYFFLLLLSVP</sequence>
<dbReference type="Proteomes" id="UP000565078">
    <property type="component" value="Unassembled WGS sequence"/>
</dbReference>
<gene>
    <name evidence="1" type="ORF">HA254_07475</name>
</gene>
<accession>A0A7J4J318</accession>
<dbReference type="EMBL" id="DUGC01000116">
    <property type="protein sequence ID" value="HIH10477.1"/>
    <property type="molecule type" value="Genomic_DNA"/>
</dbReference>
<organism evidence="1 2">
    <name type="scientific">Candidatus Iainarchaeum sp</name>
    <dbReference type="NCBI Taxonomy" id="3101447"/>
    <lineage>
        <taxon>Archaea</taxon>
        <taxon>Candidatus Iainarchaeota</taxon>
        <taxon>Candidatus Iainarchaeia</taxon>
        <taxon>Candidatus Iainarchaeales</taxon>
        <taxon>Candidatus Iainarchaeaceae</taxon>
        <taxon>Candidatus Iainarchaeum</taxon>
    </lineage>
</organism>
<dbReference type="AlphaFoldDB" id="A0A7J4J318"/>
<evidence type="ECO:0000313" key="2">
    <source>
        <dbReference type="Proteomes" id="UP000565078"/>
    </source>
</evidence>
<evidence type="ECO:0000313" key="1">
    <source>
        <dbReference type="EMBL" id="HIH10477.1"/>
    </source>
</evidence>
<proteinExistence type="predicted"/>
<reference evidence="2" key="1">
    <citation type="journal article" date="2020" name="bioRxiv">
        <title>A rank-normalized archaeal taxonomy based on genome phylogeny resolves widespread incomplete and uneven classifications.</title>
        <authorList>
            <person name="Rinke C."/>
            <person name="Chuvochina M."/>
            <person name="Mussig A.J."/>
            <person name="Chaumeil P.-A."/>
            <person name="Waite D.W."/>
            <person name="Whitman W.B."/>
            <person name="Parks D.H."/>
            <person name="Hugenholtz P."/>
        </authorList>
    </citation>
    <scope>NUCLEOTIDE SEQUENCE [LARGE SCALE GENOMIC DNA]</scope>
</reference>
<name>A0A7J4J318_9ARCH</name>
<protein>
    <submittedName>
        <fullName evidence="1">Uncharacterized protein</fullName>
    </submittedName>
</protein>